<dbReference type="GO" id="GO:0045259">
    <property type="term" value="C:proton-transporting ATP synthase complex"/>
    <property type="evidence" value="ECO:0007669"/>
    <property type="project" value="UniProtKB-KW"/>
</dbReference>
<organism evidence="15 16">
    <name type="scientific">Candidatus Abzuiibacterium crystallinum</name>
    <dbReference type="NCBI Taxonomy" id="1974748"/>
    <lineage>
        <taxon>Bacteria</taxon>
        <taxon>Pseudomonadati</taxon>
        <taxon>Candidatus Omnitrophota</taxon>
        <taxon>Candidatus Abzuiibacterium</taxon>
    </lineage>
</organism>
<dbReference type="GO" id="GO:0005886">
    <property type="term" value="C:plasma membrane"/>
    <property type="evidence" value="ECO:0007669"/>
    <property type="project" value="UniProtKB-SubCell"/>
</dbReference>
<evidence type="ECO:0000256" key="2">
    <source>
        <dbReference type="ARBA" id="ARBA00006704"/>
    </source>
</evidence>
<comment type="caution">
    <text evidence="15">The sequence shown here is derived from an EMBL/GenBank/DDBJ whole genome shotgun (WGS) entry which is preliminary data.</text>
</comment>
<dbReference type="GO" id="GO:0046933">
    <property type="term" value="F:proton-transporting ATP synthase activity, rotational mechanism"/>
    <property type="evidence" value="ECO:0007669"/>
    <property type="project" value="UniProtKB-UniRule"/>
</dbReference>
<gene>
    <name evidence="13 15" type="primary">atpE</name>
    <name evidence="15" type="ORF">COV74_08450</name>
</gene>
<evidence type="ECO:0000313" key="16">
    <source>
        <dbReference type="Proteomes" id="UP000230859"/>
    </source>
</evidence>
<dbReference type="Proteomes" id="UP000230859">
    <property type="component" value="Unassembled WGS sequence"/>
</dbReference>
<dbReference type="PROSITE" id="PS00605">
    <property type="entry name" value="ATPASE_C"/>
    <property type="match status" value="1"/>
</dbReference>
<comment type="function">
    <text evidence="12 13">F(1)F(0) ATP synthase produces ATP from ADP in the presence of a proton or sodium gradient. F-type ATPases consist of two structural domains, F(1) containing the extramembraneous catalytic core and F(0) containing the membrane proton channel, linked together by a central stalk and a peripheral stalk. During catalysis, ATP synthesis in the catalytic domain of F(1) is coupled via a rotary mechanism of the central stalk subunits to proton translocation.</text>
</comment>
<sequence length="75" mass="7711">MSLGLSWTLPIAVSIAAFGCALGLAKAVSAAMEAMGRQPEAANKIQTGMIIGCAFIEALTIYALLVVFILQGKLA</sequence>
<dbReference type="InterPro" id="IPR000454">
    <property type="entry name" value="ATP_synth_F0_csu"/>
</dbReference>
<dbReference type="EMBL" id="PCVY01000065">
    <property type="protein sequence ID" value="PIQ85511.1"/>
    <property type="molecule type" value="Genomic_DNA"/>
</dbReference>
<dbReference type="NCBIfam" id="TIGR01260">
    <property type="entry name" value="ATP_synt_c"/>
    <property type="match status" value="1"/>
</dbReference>
<reference evidence="15 16" key="1">
    <citation type="submission" date="2017-09" db="EMBL/GenBank/DDBJ databases">
        <title>Depth-based differentiation of microbial function through sediment-hosted aquifers and enrichment of novel symbionts in the deep terrestrial subsurface.</title>
        <authorList>
            <person name="Probst A.J."/>
            <person name="Ladd B."/>
            <person name="Jarett J.K."/>
            <person name="Geller-Mcgrath D.E."/>
            <person name="Sieber C.M."/>
            <person name="Emerson J.B."/>
            <person name="Anantharaman K."/>
            <person name="Thomas B.C."/>
            <person name="Malmstrom R."/>
            <person name="Stieglmeier M."/>
            <person name="Klingl A."/>
            <person name="Woyke T."/>
            <person name="Ryan C.M."/>
            <person name="Banfield J.F."/>
        </authorList>
    </citation>
    <scope>NUCLEOTIDE SEQUENCE [LARGE SCALE GENOMIC DNA]</scope>
    <source>
        <strain evidence="15">CG11_big_fil_rev_8_21_14_0_20_45_26</strain>
    </source>
</reference>
<dbReference type="Gene3D" id="1.20.20.10">
    <property type="entry name" value="F1F0 ATP synthase subunit C"/>
    <property type="match status" value="1"/>
</dbReference>
<keyword evidence="5 13" id="KW-0812">Transmembrane</keyword>
<evidence type="ECO:0000256" key="8">
    <source>
        <dbReference type="ARBA" id="ARBA00023065"/>
    </source>
</evidence>
<dbReference type="InterPro" id="IPR020537">
    <property type="entry name" value="ATP_synth_F0_csu_DDCD_BS"/>
</dbReference>
<keyword evidence="3 13" id="KW-0813">Transport</keyword>
<keyword evidence="13" id="KW-1003">Cell membrane</keyword>
<evidence type="ECO:0000256" key="3">
    <source>
        <dbReference type="ARBA" id="ARBA00022448"/>
    </source>
</evidence>
<evidence type="ECO:0000256" key="1">
    <source>
        <dbReference type="ARBA" id="ARBA00004141"/>
    </source>
</evidence>
<dbReference type="Pfam" id="PF00137">
    <property type="entry name" value="ATP-synt_C"/>
    <property type="match status" value="1"/>
</dbReference>
<comment type="subcellular location">
    <subcellularLocation>
        <location evidence="13">Cell membrane</location>
        <topology evidence="13">Multi-pass membrane protein</topology>
    </subcellularLocation>
    <subcellularLocation>
        <location evidence="1">Membrane</location>
        <topology evidence="1">Multi-pass membrane protein</topology>
    </subcellularLocation>
</comment>
<dbReference type="HAMAP" id="MF_01396">
    <property type="entry name" value="ATP_synth_c_bact"/>
    <property type="match status" value="1"/>
</dbReference>
<dbReference type="SUPFAM" id="SSF81333">
    <property type="entry name" value="F1F0 ATP synthase subunit C"/>
    <property type="match status" value="1"/>
</dbReference>
<keyword evidence="8 13" id="KW-0406">Ion transport</keyword>
<keyword evidence="11 13" id="KW-0066">ATP synthesis</keyword>
<keyword evidence="4 13" id="KW-0138">CF(0)</keyword>
<evidence type="ECO:0000256" key="4">
    <source>
        <dbReference type="ARBA" id="ARBA00022547"/>
    </source>
</evidence>
<accession>A0A2H0LMC6</accession>
<protein>
    <recommendedName>
        <fullName evidence="13">ATP synthase subunit c</fullName>
    </recommendedName>
    <alternativeName>
        <fullName evidence="13">ATP synthase F(0) sector subunit c</fullName>
    </alternativeName>
    <alternativeName>
        <fullName evidence="13">F-type ATPase subunit c</fullName>
        <shortName evidence="13">F-ATPase subunit c</shortName>
    </alternativeName>
    <alternativeName>
        <fullName evidence="13">Lipid-binding protein</fullName>
    </alternativeName>
</protein>
<dbReference type="InterPro" id="IPR035921">
    <property type="entry name" value="F/V-ATP_Csub_sf"/>
</dbReference>
<feature type="domain" description="V-ATPase proteolipid subunit C-like" evidence="14">
    <location>
        <begin position="11"/>
        <end position="70"/>
    </location>
</feature>
<dbReference type="InterPro" id="IPR002379">
    <property type="entry name" value="ATPase_proteolipid_c-like_dom"/>
</dbReference>
<evidence type="ECO:0000259" key="14">
    <source>
        <dbReference type="Pfam" id="PF00137"/>
    </source>
</evidence>
<keyword evidence="10 13" id="KW-0472">Membrane</keyword>
<evidence type="ECO:0000256" key="11">
    <source>
        <dbReference type="ARBA" id="ARBA00023310"/>
    </source>
</evidence>
<evidence type="ECO:0000256" key="10">
    <source>
        <dbReference type="ARBA" id="ARBA00023136"/>
    </source>
</evidence>
<comment type="similarity">
    <text evidence="2 13">Belongs to the ATPase C chain family.</text>
</comment>
<keyword evidence="6 13" id="KW-0375">Hydrogen ion transport</keyword>
<evidence type="ECO:0000256" key="6">
    <source>
        <dbReference type="ARBA" id="ARBA00022781"/>
    </source>
</evidence>
<name>A0A2H0LMC6_9BACT</name>
<comment type="function">
    <text evidence="13">Key component of the F(0) channel; it plays a direct role in translocation across the membrane. A homomeric c-ring of between 10-14 subunits forms the central stalk rotor element with the F(1) delta and epsilon subunits.</text>
</comment>
<proteinExistence type="inferred from homology"/>
<feature type="site" description="Reversibly protonated during proton transport" evidence="13">
    <location>
        <position position="57"/>
    </location>
</feature>
<evidence type="ECO:0000256" key="9">
    <source>
        <dbReference type="ARBA" id="ARBA00023121"/>
    </source>
</evidence>
<evidence type="ECO:0000256" key="5">
    <source>
        <dbReference type="ARBA" id="ARBA00022692"/>
    </source>
</evidence>
<dbReference type="PRINTS" id="PR00124">
    <property type="entry name" value="ATPASEC"/>
</dbReference>
<evidence type="ECO:0000256" key="13">
    <source>
        <dbReference type="HAMAP-Rule" id="MF_01396"/>
    </source>
</evidence>
<keyword evidence="9 13" id="KW-0446">Lipid-binding</keyword>
<dbReference type="GO" id="GO:0033177">
    <property type="term" value="C:proton-transporting two-sector ATPase complex, proton-transporting domain"/>
    <property type="evidence" value="ECO:0007669"/>
    <property type="project" value="InterPro"/>
</dbReference>
<evidence type="ECO:0000313" key="15">
    <source>
        <dbReference type="EMBL" id="PIQ85511.1"/>
    </source>
</evidence>
<dbReference type="CDD" id="cd18121">
    <property type="entry name" value="ATP-synt_Fo_c"/>
    <property type="match status" value="1"/>
</dbReference>
<dbReference type="GO" id="GO:0008289">
    <property type="term" value="F:lipid binding"/>
    <property type="evidence" value="ECO:0007669"/>
    <property type="project" value="UniProtKB-KW"/>
</dbReference>
<evidence type="ECO:0000256" key="12">
    <source>
        <dbReference type="ARBA" id="ARBA00025198"/>
    </source>
</evidence>
<comment type="caution">
    <text evidence="13">Lacks conserved residue(s) required for the propagation of feature annotation.</text>
</comment>
<feature type="transmembrane region" description="Helical" evidence="13">
    <location>
        <begin position="46"/>
        <end position="70"/>
    </location>
</feature>
<keyword evidence="7 13" id="KW-1133">Transmembrane helix</keyword>
<dbReference type="AlphaFoldDB" id="A0A2H0LMC6"/>
<dbReference type="InterPro" id="IPR005953">
    <property type="entry name" value="ATP_synth_csu_bac/chlpt"/>
</dbReference>
<evidence type="ECO:0000256" key="7">
    <source>
        <dbReference type="ARBA" id="ARBA00022989"/>
    </source>
</evidence>
<dbReference type="InterPro" id="IPR038662">
    <property type="entry name" value="ATP_synth_F0_csu_sf"/>
</dbReference>